<dbReference type="AlphaFoldDB" id="A0A1V6C6E2"/>
<dbReference type="Pfam" id="PF13561">
    <property type="entry name" value="adh_short_C2"/>
    <property type="match status" value="1"/>
</dbReference>
<comment type="caution">
    <text evidence="3">The sequence shown here is derived from an EMBL/GenBank/DDBJ whole genome shotgun (WGS) entry which is preliminary data.</text>
</comment>
<dbReference type="GO" id="GO:0055041">
    <property type="term" value="F:cyclopentanol dehydrogenase activity"/>
    <property type="evidence" value="ECO:0007669"/>
    <property type="project" value="UniProtKB-EC"/>
</dbReference>
<comment type="similarity">
    <text evidence="1">Belongs to the short-chain dehydrogenases/reductases (SDR) family.</text>
</comment>
<dbReference type="EMBL" id="MWDQ01000126">
    <property type="protein sequence ID" value="OQB72488.1"/>
    <property type="molecule type" value="Genomic_DNA"/>
</dbReference>
<accession>A0A1V6C6E2</accession>
<dbReference type="PRINTS" id="PR00080">
    <property type="entry name" value="SDRFAMILY"/>
</dbReference>
<protein>
    <submittedName>
        <fullName evidence="3">Cyclopentanol dehydrogenase</fullName>
        <ecNumber evidence="3">1.1.1.163</ecNumber>
    </submittedName>
</protein>
<dbReference type="Gene3D" id="3.40.50.720">
    <property type="entry name" value="NAD(P)-binding Rossmann-like Domain"/>
    <property type="match status" value="1"/>
</dbReference>
<dbReference type="InterPro" id="IPR036291">
    <property type="entry name" value="NAD(P)-bd_dom_sf"/>
</dbReference>
<sequence>MGIIDKFCLKDKVSVVSGGAGQYGRFIVKGLAEAGAIVYVVSRNIDRCEKLAAELREKNYNVFSGYLDIGETNSIVALYEKILKEQNKVDILVNNAVLRPMKHYDDPIENFDLSMKINATGIMNTTRIFVQNMIQRKTGTIINISSMMGVIGPDFTLYEGTDMDAPPDYFFHRGGLISLTRYLAARYGQYNIRVNCISPGGLYSNQPKVFVERYKKRTFLGRMADGEDIKGPVVFLASDASSYITGENILMDGGYTQK</sequence>
<dbReference type="PANTHER" id="PTHR42760:SF133">
    <property type="entry name" value="3-OXOACYL-[ACYL-CARRIER-PROTEIN] REDUCTASE"/>
    <property type="match status" value="1"/>
</dbReference>
<dbReference type="SUPFAM" id="SSF51735">
    <property type="entry name" value="NAD(P)-binding Rossmann-fold domains"/>
    <property type="match status" value="1"/>
</dbReference>
<proteinExistence type="inferred from homology"/>
<dbReference type="PRINTS" id="PR00081">
    <property type="entry name" value="GDHRDH"/>
</dbReference>
<dbReference type="Proteomes" id="UP000485562">
    <property type="component" value="Unassembled WGS sequence"/>
</dbReference>
<keyword evidence="2 3" id="KW-0560">Oxidoreductase</keyword>
<gene>
    <name evidence="3" type="primary">cpnA</name>
    <name evidence="3" type="ORF">BWX89_01295</name>
</gene>
<evidence type="ECO:0000256" key="1">
    <source>
        <dbReference type="ARBA" id="ARBA00006484"/>
    </source>
</evidence>
<dbReference type="PANTHER" id="PTHR42760">
    <property type="entry name" value="SHORT-CHAIN DEHYDROGENASES/REDUCTASES FAMILY MEMBER"/>
    <property type="match status" value="1"/>
</dbReference>
<organism evidence="3">
    <name type="scientific">candidate division TA06 bacterium ADurb.Bin131</name>
    <dbReference type="NCBI Taxonomy" id="1852827"/>
    <lineage>
        <taxon>Bacteria</taxon>
        <taxon>Bacteria division TA06</taxon>
    </lineage>
</organism>
<evidence type="ECO:0000256" key="2">
    <source>
        <dbReference type="ARBA" id="ARBA00023002"/>
    </source>
</evidence>
<dbReference type="InterPro" id="IPR002347">
    <property type="entry name" value="SDR_fam"/>
</dbReference>
<dbReference type="EC" id="1.1.1.163" evidence="3"/>
<reference evidence="3" key="1">
    <citation type="submission" date="2017-02" db="EMBL/GenBank/DDBJ databases">
        <title>Delving into the versatile metabolic prowess of the omnipresent phylum Bacteroidetes.</title>
        <authorList>
            <person name="Nobu M.K."/>
            <person name="Mei R."/>
            <person name="Narihiro T."/>
            <person name="Kuroda K."/>
            <person name="Liu W.-T."/>
        </authorList>
    </citation>
    <scope>NUCLEOTIDE SEQUENCE</scope>
    <source>
        <strain evidence="3">ADurb.Bin131</strain>
    </source>
</reference>
<evidence type="ECO:0000313" key="3">
    <source>
        <dbReference type="EMBL" id="OQB72488.1"/>
    </source>
</evidence>
<name>A0A1V6C6E2_UNCT6</name>